<sequence length="185" mass="20553">MPTSKLSATPAVFVRRRADLVHTPVDLLVHTSAELVIHTSTDLVYIPPSSSSIRAPSYLFSRTPTSSAGGPRRSHNCRPHRPQEPNIVHTYDADPVVHPRNDFVETRVPTSSCTRAPSSSSTRALSSSFTHAELVHSIADLVLPHAHVVDRRADLVYPRRQPRPHARRRAPLPYERRRFAARAGG</sequence>
<proteinExistence type="predicted"/>
<evidence type="ECO:0000256" key="1">
    <source>
        <dbReference type="SAM" id="MobiDB-lite"/>
    </source>
</evidence>
<keyword evidence="3" id="KW-1185">Reference proteome</keyword>
<dbReference type="EMBL" id="VDMD01000073">
    <property type="protein sequence ID" value="TRM56303.1"/>
    <property type="molecule type" value="Genomic_DNA"/>
</dbReference>
<dbReference type="AlphaFoldDB" id="A0A550BUW9"/>
<evidence type="ECO:0000313" key="3">
    <source>
        <dbReference type="Proteomes" id="UP000320762"/>
    </source>
</evidence>
<name>A0A550BUW9_9AGAR</name>
<feature type="region of interest" description="Disordered" evidence="1">
    <location>
        <begin position="57"/>
        <end position="87"/>
    </location>
</feature>
<comment type="caution">
    <text evidence="2">The sequence shown here is derived from an EMBL/GenBank/DDBJ whole genome shotgun (WGS) entry which is preliminary data.</text>
</comment>
<reference evidence="2 3" key="1">
    <citation type="journal article" date="2019" name="New Phytol.">
        <title>Comparative genomics reveals unique wood-decay strategies and fruiting body development in the Schizophyllaceae.</title>
        <authorList>
            <person name="Almasi E."/>
            <person name="Sahu N."/>
            <person name="Krizsan K."/>
            <person name="Balint B."/>
            <person name="Kovacs G.M."/>
            <person name="Kiss B."/>
            <person name="Cseklye J."/>
            <person name="Drula E."/>
            <person name="Henrissat B."/>
            <person name="Nagy I."/>
            <person name="Chovatia M."/>
            <person name="Adam C."/>
            <person name="LaButti K."/>
            <person name="Lipzen A."/>
            <person name="Riley R."/>
            <person name="Grigoriev I.V."/>
            <person name="Nagy L.G."/>
        </authorList>
    </citation>
    <scope>NUCLEOTIDE SEQUENCE [LARGE SCALE GENOMIC DNA]</scope>
    <source>
        <strain evidence="2 3">NL-1724</strain>
    </source>
</reference>
<organism evidence="2 3">
    <name type="scientific">Schizophyllum amplum</name>
    <dbReference type="NCBI Taxonomy" id="97359"/>
    <lineage>
        <taxon>Eukaryota</taxon>
        <taxon>Fungi</taxon>
        <taxon>Dikarya</taxon>
        <taxon>Basidiomycota</taxon>
        <taxon>Agaricomycotina</taxon>
        <taxon>Agaricomycetes</taxon>
        <taxon>Agaricomycetidae</taxon>
        <taxon>Agaricales</taxon>
        <taxon>Schizophyllaceae</taxon>
        <taxon>Schizophyllum</taxon>
    </lineage>
</organism>
<protein>
    <submittedName>
        <fullName evidence="2">Uncharacterized protein</fullName>
    </submittedName>
</protein>
<accession>A0A550BUW9</accession>
<gene>
    <name evidence="2" type="ORF">BD626DRAFT_519833</name>
</gene>
<evidence type="ECO:0000313" key="2">
    <source>
        <dbReference type="EMBL" id="TRM56303.1"/>
    </source>
</evidence>
<dbReference type="Proteomes" id="UP000320762">
    <property type="component" value="Unassembled WGS sequence"/>
</dbReference>